<keyword evidence="3" id="KW-1185">Reference proteome</keyword>
<name>A0AAQ3QFQ1_9LILI</name>
<reference evidence="2 3" key="1">
    <citation type="submission" date="2023-10" db="EMBL/GenBank/DDBJ databases">
        <title>Chromosome-scale genome assembly provides insights into flower coloration mechanisms of Canna indica.</title>
        <authorList>
            <person name="Li C."/>
        </authorList>
    </citation>
    <scope>NUCLEOTIDE SEQUENCE [LARGE SCALE GENOMIC DNA]</scope>
    <source>
        <tissue evidence="2">Flower</tissue>
    </source>
</reference>
<sequence length="67" mass="7613">MAKTKVEEKDKALPPPPPAEEFLNRSLKGMPWEVSTASLVRFRFSPLNPWKMKLSAAEAARSARRME</sequence>
<dbReference type="Proteomes" id="UP001327560">
    <property type="component" value="Chromosome 5"/>
</dbReference>
<evidence type="ECO:0000313" key="2">
    <source>
        <dbReference type="EMBL" id="WOL09284.1"/>
    </source>
</evidence>
<protein>
    <submittedName>
        <fullName evidence="2">Uncharacterized protein</fullName>
    </submittedName>
</protein>
<feature type="compositionally biased region" description="Basic and acidic residues" evidence="1">
    <location>
        <begin position="1"/>
        <end position="12"/>
    </location>
</feature>
<dbReference type="AlphaFoldDB" id="A0AAQ3QFQ1"/>
<evidence type="ECO:0000256" key="1">
    <source>
        <dbReference type="SAM" id="MobiDB-lite"/>
    </source>
</evidence>
<organism evidence="2 3">
    <name type="scientific">Canna indica</name>
    <name type="common">Indian-shot</name>
    <dbReference type="NCBI Taxonomy" id="4628"/>
    <lineage>
        <taxon>Eukaryota</taxon>
        <taxon>Viridiplantae</taxon>
        <taxon>Streptophyta</taxon>
        <taxon>Embryophyta</taxon>
        <taxon>Tracheophyta</taxon>
        <taxon>Spermatophyta</taxon>
        <taxon>Magnoliopsida</taxon>
        <taxon>Liliopsida</taxon>
        <taxon>Zingiberales</taxon>
        <taxon>Cannaceae</taxon>
        <taxon>Canna</taxon>
    </lineage>
</organism>
<accession>A0AAQ3QFQ1</accession>
<dbReference type="EMBL" id="CP136894">
    <property type="protein sequence ID" value="WOL09284.1"/>
    <property type="molecule type" value="Genomic_DNA"/>
</dbReference>
<evidence type="ECO:0000313" key="3">
    <source>
        <dbReference type="Proteomes" id="UP001327560"/>
    </source>
</evidence>
<proteinExistence type="predicted"/>
<gene>
    <name evidence="2" type="ORF">Cni_G18037</name>
</gene>
<feature type="region of interest" description="Disordered" evidence="1">
    <location>
        <begin position="1"/>
        <end position="22"/>
    </location>
</feature>